<dbReference type="Gene3D" id="2.60.40.2610">
    <property type="entry name" value="Outer membrane usher protein FimD, plug domain"/>
    <property type="match status" value="1"/>
</dbReference>
<proteinExistence type="predicted"/>
<dbReference type="InterPro" id="IPR042186">
    <property type="entry name" value="FimD_plug_dom"/>
</dbReference>
<sequence>MQLNRKIIILVNILFLCNANANQNPDDEFFANLWINELDHNIDIILIKSDDNFYIECNILSERDIDISKLSKMASRDEFCLISDRNIQSNFDASKQTINLTIPTQLFKSSTQISQLQTMPERASFGGFVNYDFTYLNSKIDRETNSLYNGLTDLGVFKDYWIFKNSIAYYNHPLNEYFTRLSTSIDFEFPKSMTQLTLGDTTTVYNPLINSLRFAGLNWGTNFTERPNFIYWNTPILQGSARVPSTVDLYINGVSIYSQRVSPGDFNLQTGAQIQQAGNAQIIVEDVLGNRSVQSFPILVTNRLLRSDLSEYNVSLGKLRYNYNIESNDYRNFFSNLYYRYGVSNWTTLGSNFSYSEDLQNLGFLWTQAISHYLVLDSVVQASHDELNNFNYSYGLSAAKDFGRVSLGASAKYTERDFKYLGDDLDNFYSYPKYEYLIYGGMSNIPLLHNIYLNYAAQSFHQQEMRVEDEIPSFFQNDRKTLNLGFNRRLGRKGSLGLSYFSSFGDDRDSGVVLSLSYSFDDDKAVYFSHSTDERTKLQFVKSNPNQVGFDYETGVNRLEDETLYNFNGRLKTDVGDLGFYHIEGDNESESQLNYRGAVVFLNNKFNFTKLVDNAFSVVSVGDYQDVDVLRSLSVVDKTNKKGYTFVHDIIPYVNYDIGFDQNQLPVEAKIPYATKRLTALDQRGYIINFPIYNTKQVTILPVDSNNHKFTAGSELYIDNDGGEVYPISSEGTVTLYGLIPNTYNIKIISTESKTCFAQLTVTENQKEESGLSTLICK</sequence>
<reference evidence="2 3" key="1">
    <citation type="submission" date="2020-08" db="EMBL/GenBank/DDBJ databases">
        <title>Functional genomics of gut bacteria from endangered species of beetles.</title>
        <authorList>
            <person name="Carlos-Shanley C."/>
        </authorList>
    </citation>
    <scope>NUCLEOTIDE SEQUENCE [LARGE SCALE GENOMIC DNA]</scope>
    <source>
        <strain evidence="2 3">S00127</strain>
    </source>
</reference>
<evidence type="ECO:0000313" key="3">
    <source>
        <dbReference type="Proteomes" id="UP000548425"/>
    </source>
</evidence>
<protein>
    <submittedName>
        <fullName evidence="2">Outer membrane usher protein</fullName>
    </submittedName>
</protein>
<dbReference type="Pfam" id="PF00577">
    <property type="entry name" value="Usher"/>
    <property type="match status" value="1"/>
</dbReference>
<dbReference type="PANTHER" id="PTHR30451:SF5">
    <property type="entry name" value="SLR0019 PROTEIN"/>
    <property type="match status" value="1"/>
</dbReference>
<dbReference type="Gene3D" id="2.60.40.3110">
    <property type="match status" value="1"/>
</dbReference>
<dbReference type="GO" id="GO:0009279">
    <property type="term" value="C:cell outer membrane"/>
    <property type="evidence" value="ECO:0007669"/>
    <property type="project" value="TreeGrafter"/>
</dbReference>
<dbReference type="Proteomes" id="UP000548425">
    <property type="component" value="Unassembled WGS sequence"/>
</dbReference>
<organism evidence="2 3">
    <name type="scientific">Acinetobacter lwoffii</name>
    <dbReference type="NCBI Taxonomy" id="28090"/>
    <lineage>
        <taxon>Bacteria</taxon>
        <taxon>Pseudomonadati</taxon>
        <taxon>Pseudomonadota</taxon>
        <taxon>Gammaproteobacteria</taxon>
        <taxon>Moraxellales</taxon>
        <taxon>Moraxellaceae</taxon>
        <taxon>Acinetobacter</taxon>
    </lineage>
</organism>
<dbReference type="GO" id="GO:0009297">
    <property type="term" value="P:pilus assembly"/>
    <property type="evidence" value="ECO:0007669"/>
    <property type="project" value="InterPro"/>
</dbReference>
<dbReference type="EMBL" id="JACHLA010000003">
    <property type="protein sequence ID" value="MBB6362748.1"/>
    <property type="molecule type" value="Genomic_DNA"/>
</dbReference>
<evidence type="ECO:0000313" key="2">
    <source>
        <dbReference type="EMBL" id="MBB6362748.1"/>
    </source>
</evidence>
<gene>
    <name evidence="2" type="ORF">HNP34_000866</name>
</gene>
<dbReference type="PANTHER" id="PTHR30451">
    <property type="entry name" value="OUTER MEMBRANE USHER PROTEIN"/>
    <property type="match status" value="1"/>
</dbReference>
<accession>A0AAW3VDC1</accession>
<comment type="caution">
    <text evidence="2">The sequence shown here is derived from an EMBL/GenBank/DDBJ whole genome shotgun (WGS) entry which is preliminary data.</text>
</comment>
<dbReference type="RefSeq" id="WP_180087090.1">
    <property type="nucleotide sequence ID" value="NZ_JACHLA010000003.1"/>
</dbReference>
<name>A0AAW3VDC1_ACILW</name>
<dbReference type="AlphaFoldDB" id="A0AAW3VDC1"/>
<keyword evidence="1" id="KW-0732">Signal</keyword>
<evidence type="ECO:0000256" key="1">
    <source>
        <dbReference type="SAM" id="SignalP"/>
    </source>
</evidence>
<dbReference type="GO" id="GO:0015473">
    <property type="term" value="F:fimbrial usher porin activity"/>
    <property type="evidence" value="ECO:0007669"/>
    <property type="project" value="InterPro"/>
</dbReference>
<feature type="signal peptide" evidence="1">
    <location>
        <begin position="1"/>
        <end position="21"/>
    </location>
</feature>
<feature type="chain" id="PRO_5043565555" evidence="1">
    <location>
        <begin position="22"/>
        <end position="778"/>
    </location>
</feature>
<dbReference type="InterPro" id="IPR000015">
    <property type="entry name" value="Fimb_usher"/>
</dbReference>